<feature type="transmembrane region" description="Helical" evidence="1">
    <location>
        <begin position="56"/>
        <end position="76"/>
    </location>
</feature>
<evidence type="ECO:0000256" key="1">
    <source>
        <dbReference type="SAM" id="Phobius"/>
    </source>
</evidence>
<dbReference type="Gene3D" id="3.40.30.10">
    <property type="entry name" value="Glutaredoxin"/>
    <property type="match status" value="1"/>
</dbReference>
<name>A0A554X9E9_9BURK</name>
<dbReference type="EMBL" id="VJON01000039">
    <property type="protein sequence ID" value="TSE32474.1"/>
    <property type="molecule type" value="Genomic_DNA"/>
</dbReference>
<gene>
    <name evidence="2" type="ORF">Tchar_02121</name>
</gene>
<evidence type="ECO:0008006" key="4">
    <source>
        <dbReference type="Google" id="ProtNLM"/>
    </source>
</evidence>
<keyword evidence="1" id="KW-0812">Transmembrane</keyword>
<sequence length="246" mass="27204">MSGINSSSPGGAEARASEVGGLLDQPLTLTVHSLPSASGQAVRDAAATRAGRIKMLLLFLVAASPVIASYFTYYVIRPEGRRNYGELIDPQRPLPAFSGIDAAGREVALSSLKHQWLFISVADSACDAQCERHLYLQRQLRESLGKDKARLDWVWLRTGERAFPERLRPALQAATALWVDETQLATWLQPAPGQRLSDHLYVVDPMGHWMMRFPAQADPAKMRRDLERLMRASASWDQPGRPGDAS</sequence>
<evidence type="ECO:0000313" key="2">
    <source>
        <dbReference type="EMBL" id="TSE32474.1"/>
    </source>
</evidence>
<dbReference type="SUPFAM" id="SSF52833">
    <property type="entry name" value="Thioredoxin-like"/>
    <property type="match status" value="1"/>
</dbReference>
<dbReference type="Proteomes" id="UP000318294">
    <property type="component" value="Unassembled WGS sequence"/>
</dbReference>
<reference evidence="2 3" key="1">
    <citation type="submission" date="2019-07" db="EMBL/GenBank/DDBJ databases">
        <title>Tepidimonas charontis SPSP-6 draft genome.</title>
        <authorList>
            <person name="Da Costa M.S."/>
            <person name="Froufe H.J.C."/>
            <person name="Egas C."/>
            <person name="Albuquerque L."/>
        </authorList>
    </citation>
    <scope>NUCLEOTIDE SEQUENCE [LARGE SCALE GENOMIC DNA]</scope>
    <source>
        <strain evidence="2 3">SPSP-6</strain>
    </source>
</reference>
<accession>A0A554X9E9</accession>
<proteinExistence type="predicted"/>
<keyword evidence="3" id="KW-1185">Reference proteome</keyword>
<dbReference type="InterPro" id="IPR036249">
    <property type="entry name" value="Thioredoxin-like_sf"/>
</dbReference>
<comment type="caution">
    <text evidence="2">The sequence shown here is derived from an EMBL/GenBank/DDBJ whole genome shotgun (WGS) entry which is preliminary data.</text>
</comment>
<keyword evidence="1" id="KW-0472">Membrane</keyword>
<evidence type="ECO:0000313" key="3">
    <source>
        <dbReference type="Proteomes" id="UP000318294"/>
    </source>
</evidence>
<organism evidence="2 3">
    <name type="scientific">Tepidimonas charontis</name>
    <dbReference type="NCBI Taxonomy" id="2267262"/>
    <lineage>
        <taxon>Bacteria</taxon>
        <taxon>Pseudomonadati</taxon>
        <taxon>Pseudomonadota</taxon>
        <taxon>Betaproteobacteria</taxon>
        <taxon>Burkholderiales</taxon>
        <taxon>Tepidimonas</taxon>
    </lineage>
</organism>
<dbReference type="RefSeq" id="WP_236640431.1">
    <property type="nucleotide sequence ID" value="NZ_VJON01000039.1"/>
</dbReference>
<keyword evidence="1" id="KW-1133">Transmembrane helix</keyword>
<dbReference type="AlphaFoldDB" id="A0A554X9E9"/>
<protein>
    <recommendedName>
        <fullName evidence="4">Cytochrome oxidase Cu insertion factor, SCO1/SenC/PrrC family</fullName>
    </recommendedName>
</protein>